<dbReference type="Proteomes" id="UP000256269">
    <property type="component" value="Unassembled WGS sequence"/>
</dbReference>
<dbReference type="GO" id="GO:0003700">
    <property type="term" value="F:DNA-binding transcription factor activity"/>
    <property type="evidence" value="ECO:0007669"/>
    <property type="project" value="TreeGrafter"/>
</dbReference>
<keyword evidence="2 4" id="KW-0238">DNA-binding</keyword>
<dbReference type="InterPro" id="IPR050109">
    <property type="entry name" value="HTH-type_TetR-like_transc_reg"/>
</dbReference>
<evidence type="ECO:0000313" key="7">
    <source>
        <dbReference type="Proteomes" id="UP000256269"/>
    </source>
</evidence>
<feature type="DNA-binding region" description="H-T-H motif" evidence="4">
    <location>
        <begin position="36"/>
        <end position="55"/>
    </location>
</feature>
<comment type="caution">
    <text evidence="6">The sequence shown here is derived from an EMBL/GenBank/DDBJ whole genome shotgun (WGS) entry which is preliminary data.</text>
</comment>
<dbReference type="EMBL" id="QUNO01000007">
    <property type="protein sequence ID" value="REH46186.1"/>
    <property type="molecule type" value="Genomic_DNA"/>
</dbReference>
<evidence type="ECO:0000313" key="6">
    <source>
        <dbReference type="EMBL" id="REH46186.1"/>
    </source>
</evidence>
<sequence length="197" mass="21086">MPDTTRRESYHHGALRAALIDSSIELLAERGLEGFSMAEVSRRLGVAQAAPYRHFADRDELLAAIAVHAGDLLHERLVQVTATGTASQRLAAAAAEYVRFAGDQQPLFKALFGGRLDKSRPDLHRTAQKVGELFLAPARELCDTEPHAQRLTSAIVATAHGHAALLIDSASPNVDNTAEQAAAAVLALIAGRRILEA</sequence>
<feature type="domain" description="HTH tetR-type" evidence="5">
    <location>
        <begin position="13"/>
        <end position="73"/>
    </location>
</feature>
<dbReference type="SUPFAM" id="SSF48498">
    <property type="entry name" value="Tetracyclin repressor-like, C-terminal domain"/>
    <property type="match status" value="1"/>
</dbReference>
<evidence type="ECO:0000256" key="4">
    <source>
        <dbReference type="PROSITE-ProRule" id="PRU00335"/>
    </source>
</evidence>
<keyword evidence="3" id="KW-0804">Transcription</keyword>
<organism evidence="6 7">
    <name type="scientific">Kutzneria buriramensis</name>
    <dbReference type="NCBI Taxonomy" id="1045776"/>
    <lineage>
        <taxon>Bacteria</taxon>
        <taxon>Bacillati</taxon>
        <taxon>Actinomycetota</taxon>
        <taxon>Actinomycetes</taxon>
        <taxon>Pseudonocardiales</taxon>
        <taxon>Pseudonocardiaceae</taxon>
        <taxon>Kutzneria</taxon>
    </lineage>
</organism>
<dbReference type="SUPFAM" id="SSF46689">
    <property type="entry name" value="Homeodomain-like"/>
    <property type="match status" value="1"/>
</dbReference>
<dbReference type="InterPro" id="IPR009057">
    <property type="entry name" value="Homeodomain-like_sf"/>
</dbReference>
<protein>
    <submittedName>
        <fullName evidence="6">AcrR family transcriptional regulator</fullName>
    </submittedName>
</protein>
<dbReference type="InterPro" id="IPR036271">
    <property type="entry name" value="Tet_transcr_reg_TetR-rel_C_sf"/>
</dbReference>
<dbReference type="InterPro" id="IPR001647">
    <property type="entry name" value="HTH_TetR"/>
</dbReference>
<dbReference type="Gene3D" id="1.10.357.10">
    <property type="entry name" value="Tetracycline Repressor, domain 2"/>
    <property type="match status" value="1"/>
</dbReference>
<dbReference type="GO" id="GO:0000976">
    <property type="term" value="F:transcription cis-regulatory region binding"/>
    <property type="evidence" value="ECO:0007669"/>
    <property type="project" value="TreeGrafter"/>
</dbReference>
<dbReference type="PRINTS" id="PR00455">
    <property type="entry name" value="HTHTETR"/>
</dbReference>
<dbReference type="Pfam" id="PF13305">
    <property type="entry name" value="TetR_C_33"/>
    <property type="match status" value="1"/>
</dbReference>
<dbReference type="RefSeq" id="WP_116176311.1">
    <property type="nucleotide sequence ID" value="NZ_CP144375.1"/>
</dbReference>
<dbReference type="Pfam" id="PF00440">
    <property type="entry name" value="TetR_N"/>
    <property type="match status" value="1"/>
</dbReference>
<dbReference type="AlphaFoldDB" id="A0A3E0HJ11"/>
<keyword evidence="1" id="KW-0805">Transcription regulation</keyword>
<keyword evidence="7" id="KW-1185">Reference proteome</keyword>
<evidence type="ECO:0000259" key="5">
    <source>
        <dbReference type="PROSITE" id="PS50977"/>
    </source>
</evidence>
<dbReference type="PROSITE" id="PS50977">
    <property type="entry name" value="HTH_TETR_2"/>
    <property type="match status" value="1"/>
</dbReference>
<reference evidence="6 7" key="1">
    <citation type="submission" date="2018-08" db="EMBL/GenBank/DDBJ databases">
        <title>Genomic Encyclopedia of Archaeal and Bacterial Type Strains, Phase II (KMG-II): from individual species to whole genera.</title>
        <authorList>
            <person name="Goeker M."/>
        </authorList>
    </citation>
    <scope>NUCLEOTIDE SEQUENCE [LARGE SCALE GENOMIC DNA]</scope>
    <source>
        <strain evidence="6 7">DSM 45791</strain>
    </source>
</reference>
<dbReference type="PANTHER" id="PTHR30055">
    <property type="entry name" value="HTH-TYPE TRANSCRIPTIONAL REGULATOR RUTR"/>
    <property type="match status" value="1"/>
</dbReference>
<evidence type="ECO:0000256" key="1">
    <source>
        <dbReference type="ARBA" id="ARBA00023015"/>
    </source>
</evidence>
<name>A0A3E0HJ11_9PSEU</name>
<dbReference type="PANTHER" id="PTHR30055:SF220">
    <property type="entry name" value="TETR-FAMILY REGULATORY PROTEIN"/>
    <property type="match status" value="1"/>
</dbReference>
<gene>
    <name evidence="6" type="ORF">BCF44_107319</name>
</gene>
<dbReference type="InterPro" id="IPR025996">
    <property type="entry name" value="MT1864/Rv1816-like_C"/>
</dbReference>
<evidence type="ECO:0000256" key="2">
    <source>
        <dbReference type="ARBA" id="ARBA00023125"/>
    </source>
</evidence>
<proteinExistence type="predicted"/>
<accession>A0A3E0HJ11</accession>
<dbReference type="OrthoDB" id="3173376at2"/>
<evidence type="ECO:0000256" key="3">
    <source>
        <dbReference type="ARBA" id="ARBA00023163"/>
    </source>
</evidence>